<evidence type="ECO:0000313" key="7">
    <source>
        <dbReference type="Proteomes" id="UP000016568"/>
    </source>
</evidence>
<dbReference type="InterPro" id="IPR006311">
    <property type="entry name" value="TAT_signal"/>
</dbReference>
<dbReference type="PANTHER" id="PTHR35333">
    <property type="entry name" value="BETA-LACTAMASE"/>
    <property type="match status" value="1"/>
</dbReference>
<dbReference type="PRINTS" id="PR00118">
    <property type="entry name" value="BLACTAMASEA"/>
</dbReference>
<dbReference type="eggNOG" id="COG2367">
    <property type="taxonomic scope" value="Bacteria"/>
</dbReference>
<evidence type="ECO:0000259" key="5">
    <source>
        <dbReference type="Pfam" id="PF13354"/>
    </source>
</evidence>
<sequence>MIDITRRNALMGTAALVLSGCVGRTAHAADLHERLGAIERAAGGTLGAYVLDTASGEGTGWRQDERFAQCSSFKLSLAALALHLQEAGEITLNERIAFTKADLLQHSPVTSQNLDTGMTIGELAQATMVTSDNAAANLLLHRFGGPERLTAFWRALGDDTSRLDRYEPELNDVPPGEIRDTTTPVAAAHTLARLLTDNALREPSRDTLIRWMIAVETGGKRLRAGLPAGWRAGDKTGTGIGQTNATYVDIGWFELPSGQMVVVTSYFRPGKITGTIDPGAEFALAEVGRVAADWAMEQRS</sequence>
<reference evidence="6 7" key="1">
    <citation type="submission" date="2013-09" db="EMBL/GenBank/DDBJ databases">
        <title>Whole genome shotgun sequence of Novosphingobium tardaugens NBRC 16725.</title>
        <authorList>
            <person name="Isaki S."/>
            <person name="Hosoyama A."/>
            <person name="Tsuchikane K."/>
            <person name="Katsumata H."/>
            <person name="Ando Y."/>
            <person name="Yamazaki S."/>
            <person name="Fujita N."/>
        </authorList>
    </citation>
    <scope>NUCLEOTIDE SEQUENCE [LARGE SCALE GENOMIC DNA]</scope>
    <source>
        <strain evidence="6 7">NBRC 16725</strain>
    </source>
</reference>
<proteinExistence type="inferred from homology"/>
<dbReference type="SUPFAM" id="SSF56601">
    <property type="entry name" value="beta-lactamase/transpeptidase-like"/>
    <property type="match status" value="1"/>
</dbReference>
<dbReference type="NCBIfam" id="NF033103">
    <property type="entry name" value="bla_class_A"/>
    <property type="match status" value="1"/>
</dbReference>
<name>U2Y7P4_9SPHN</name>
<dbReference type="GO" id="GO:0046677">
    <property type="term" value="P:response to antibiotic"/>
    <property type="evidence" value="ECO:0007669"/>
    <property type="project" value="InterPro"/>
</dbReference>
<accession>U2Y7P4</accession>
<evidence type="ECO:0000313" key="6">
    <source>
        <dbReference type="EMBL" id="GAD49226.1"/>
    </source>
</evidence>
<dbReference type="Gene3D" id="3.40.710.10">
    <property type="entry name" value="DD-peptidase/beta-lactamase superfamily"/>
    <property type="match status" value="1"/>
</dbReference>
<dbReference type="GO" id="GO:0030655">
    <property type="term" value="P:beta-lactam antibiotic catabolic process"/>
    <property type="evidence" value="ECO:0007669"/>
    <property type="project" value="InterPro"/>
</dbReference>
<comment type="caution">
    <text evidence="6">The sequence shown here is derived from an EMBL/GenBank/DDBJ whole genome shotgun (WGS) entry which is preliminary data.</text>
</comment>
<dbReference type="InterPro" id="IPR000871">
    <property type="entry name" value="Beta-lactam_class-A"/>
</dbReference>
<comment type="catalytic activity">
    <reaction evidence="1">
        <text>a beta-lactam + H2O = a substituted beta-amino acid</text>
        <dbReference type="Rhea" id="RHEA:20401"/>
        <dbReference type="ChEBI" id="CHEBI:15377"/>
        <dbReference type="ChEBI" id="CHEBI:35627"/>
        <dbReference type="ChEBI" id="CHEBI:140347"/>
        <dbReference type="EC" id="3.5.2.6"/>
    </reaction>
</comment>
<dbReference type="InterPro" id="IPR045155">
    <property type="entry name" value="Beta-lactam_cat"/>
</dbReference>
<evidence type="ECO:0000256" key="3">
    <source>
        <dbReference type="ARBA" id="ARBA00012865"/>
    </source>
</evidence>
<feature type="domain" description="Beta-lactamase class A catalytic" evidence="5">
    <location>
        <begin position="47"/>
        <end position="263"/>
    </location>
</feature>
<evidence type="ECO:0000256" key="1">
    <source>
        <dbReference type="ARBA" id="ARBA00001526"/>
    </source>
</evidence>
<organism evidence="6 7">
    <name type="scientific">Caenibius tardaugens NBRC 16725</name>
    <dbReference type="NCBI Taxonomy" id="1219035"/>
    <lineage>
        <taxon>Bacteria</taxon>
        <taxon>Pseudomonadati</taxon>
        <taxon>Pseudomonadota</taxon>
        <taxon>Alphaproteobacteria</taxon>
        <taxon>Sphingomonadales</taxon>
        <taxon>Erythrobacteraceae</taxon>
        <taxon>Caenibius</taxon>
    </lineage>
</organism>
<dbReference type="Pfam" id="PF13354">
    <property type="entry name" value="Beta-lactamase2"/>
    <property type="match status" value="1"/>
</dbReference>
<dbReference type="PANTHER" id="PTHR35333:SF3">
    <property type="entry name" value="BETA-LACTAMASE-TYPE TRANSPEPTIDASE FOLD CONTAINING PROTEIN"/>
    <property type="match status" value="1"/>
</dbReference>
<dbReference type="Proteomes" id="UP000016568">
    <property type="component" value="Unassembled WGS sequence"/>
</dbReference>
<dbReference type="PROSITE" id="PS51257">
    <property type="entry name" value="PROKAR_LIPOPROTEIN"/>
    <property type="match status" value="1"/>
</dbReference>
<dbReference type="EMBL" id="BASZ01000005">
    <property type="protein sequence ID" value="GAD49226.1"/>
    <property type="molecule type" value="Genomic_DNA"/>
</dbReference>
<dbReference type="EC" id="3.5.2.6" evidence="3"/>
<comment type="similarity">
    <text evidence="2">Belongs to the class-A beta-lactamase family.</text>
</comment>
<dbReference type="InterPro" id="IPR012338">
    <property type="entry name" value="Beta-lactam/transpept-like"/>
</dbReference>
<dbReference type="GO" id="GO:0008800">
    <property type="term" value="F:beta-lactamase activity"/>
    <property type="evidence" value="ECO:0007669"/>
    <property type="project" value="UniProtKB-EC"/>
</dbReference>
<keyword evidence="7" id="KW-1185">Reference proteome</keyword>
<evidence type="ECO:0000256" key="4">
    <source>
        <dbReference type="ARBA" id="ARBA00030171"/>
    </source>
</evidence>
<gene>
    <name evidence="6" type="ORF">NT2_05_01460</name>
</gene>
<evidence type="ECO:0000256" key="2">
    <source>
        <dbReference type="ARBA" id="ARBA00009009"/>
    </source>
</evidence>
<dbReference type="PROSITE" id="PS51318">
    <property type="entry name" value="TAT"/>
    <property type="match status" value="1"/>
</dbReference>
<protein>
    <recommendedName>
        <fullName evidence="3">beta-lactamase</fullName>
        <ecNumber evidence="3">3.5.2.6</ecNumber>
    </recommendedName>
    <alternativeName>
        <fullName evidence="4">Penicillinase</fullName>
    </alternativeName>
</protein>
<dbReference type="RefSeq" id="WP_021690132.1">
    <property type="nucleotide sequence ID" value="NZ_BASZ01000005.1"/>
</dbReference>
<dbReference type="AlphaFoldDB" id="U2Y7P4"/>